<dbReference type="EMBL" id="KQ242555">
    <property type="protein sequence ID" value="KNC78119.1"/>
    <property type="molecule type" value="Genomic_DNA"/>
</dbReference>
<sequence>MALGRAMYGVTVLLAHQIDLLCEKDIPKYKKGSLYELIKSSYKVKGRLLYYFPVDKGAEDNWIGWHNDSGFLTALTSALFFNDVTGEVIPNPDPNGGLYIVNRAGGTIKARIPADNLGVQCGECLQIFTGGLLVATPHCVRSSEPPEGLKVGRGTFPVFVDTPPGYILQRPEGTTLEQVFDQAPDTRVPPLAERWDGSDVTFGKFLGDTFKQYYEWSTMDKGDMEKKMGHAM</sequence>
<dbReference type="PANTHER" id="PTHR48420">
    <property type="entry name" value="NON-HAEM DIOXYGENASE N-TERMINAL DOMAIN-CONTAINING PROTEIN"/>
    <property type="match status" value="1"/>
</dbReference>
<name>A0A0L0FN05_9EUKA</name>
<dbReference type="RefSeq" id="XP_014152021.1">
    <property type="nucleotide sequence ID" value="XM_014296546.1"/>
</dbReference>
<evidence type="ECO:0000313" key="2">
    <source>
        <dbReference type="Proteomes" id="UP000054560"/>
    </source>
</evidence>
<organism evidence="1 2">
    <name type="scientific">Sphaeroforma arctica JP610</name>
    <dbReference type="NCBI Taxonomy" id="667725"/>
    <lineage>
        <taxon>Eukaryota</taxon>
        <taxon>Ichthyosporea</taxon>
        <taxon>Ichthyophonida</taxon>
        <taxon>Sphaeroforma</taxon>
    </lineage>
</organism>
<evidence type="ECO:0000313" key="1">
    <source>
        <dbReference type="EMBL" id="KNC78119.1"/>
    </source>
</evidence>
<dbReference type="PANTHER" id="PTHR48420:SF1">
    <property type="entry name" value="NON-HAEM DIOXYGENASE N-TERMINAL DOMAIN-CONTAINING PROTEIN"/>
    <property type="match status" value="1"/>
</dbReference>
<dbReference type="Proteomes" id="UP000054560">
    <property type="component" value="Unassembled WGS sequence"/>
</dbReference>
<dbReference type="AlphaFoldDB" id="A0A0L0FN05"/>
<dbReference type="STRING" id="667725.A0A0L0FN05"/>
<evidence type="ECO:0008006" key="3">
    <source>
        <dbReference type="Google" id="ProtNLM"/>
    </source>
</evidence>
<reference evidence="1 2" key="1">
    <citation type="submission" date="2011-02" db="EMBL/GenBank/DDBJ databases">
        <title>The Genome Sequence of Sphaeroforma arctica JP610.</title>
        <authorList>
            <consortium name="The Broad Institute Genome Sequencing Platform"/>
            <person name="Russ C."/>
            <person name="Cuomo C."/>
            <person name="Young S.K."/>
            <person name="Zeng Q."/>
            <person name="Gargeya S."/>
            <person name="Alvarado L."/>
            <person name="Berlin A."/>
            <person name="Chapman S.B."/>
            <person name="Chen Z."/>
            <person name="Freedman E."/>
            <person name="Gellesch M."/>
            <person name="Goldberg J."/>
            <person name="Griggs A."/>
            <person name="Gujja S."/>
            <person name="Heilman E."/>
            <person name="Heiman D."/>
            <person name="Howarth C."/>
            <person name="Mehta T."/>
            <person name="Neiman D."/>
            <person name="Pearson M."/>
            <person name="Roberts A."/>
            <person name="Saif S."/>
            <person name="Shea T."/>
            <person name="Shenoy N."/>
            <person name="Sisk P."/>
            <person name="Stolte C."/>
            <person name="Sykes S."/>
            <person name="White J."/>
            <person name="Yandava C."/>
            <person name="Burger G."/>
            <person name="Gray M.W."/>
            <person name="Holland P.W.H."/>
            <person name="King N."/>
            <person name="Lang F.B.F."/>
            <person name="Roger A.J."/>
            <person name="Ruiz-Trillo I."/>
            <person name="Haas B."/>
            <person name="Nusbaum C."/>
            <person name="Birren B."/>
        </authorList>
    </citation>
    <scope>NUCLEOTIDE SEQUENCE [LARGE SCALE GENOMIC DNA]</scope>
    <source>
        <strain evidence="1 2">JP610</strain>
    </source>
</reference>
<dbReference type="OrthoDB" id="407774at2759"/>
<dbReference type="InterPro" id="IPR027443">
    <property type="entry name" value="IPNS-like_sf"/>
</dbReference>
<keyword evidence="2" id="KW-1185">Reference proteome</keyword>
<dbReference type="Gene3D" id="2.60.120.330">
    <property type="entry name" value="B-lactam Antibiotic, Isopenicillin N Synthase, Chain"/>
    <property type="match status" value="1"/>
</dbReference>
<proteinExistence type="predicted"/>
<dbReference type="SUPFAM" id="SSF51197">
    <property type="entry name" value="Clavaminate synthase-like"/>
    <property type="match status" value="1"/>
</dbReference>
<gene>
    <name evidence="1" type="ORF">SARC_09437</name>
</gene>
<dbReference type="GeneID" id="25909941"/>
<protein>
    <recommendedName>
        <fullName evidence="3">Isopenicillin N synthase-like Fe(2+) 2OG dioxygenase domain-containing protein</fullName>
    </recommendedName>
</protein>
<dbReference type="eggNOG" id="ENOG502QRGK">
    <property type="taxonomic scope" value="Eukaryota"/>
</dbReference>
<accession>A0A0L0FN05</accession>